<dbReference type="AlphaFoldDB" id="A0A5A7NPK6"/>
<evidence type="ECO:0000313" key="1">
    <source>
        <dbReference type="EMBL" id="GER22844.1"/>
    </source>
</evidence>
<keyword evidence="2" id="KW-1185">Reference proteome</keyword>
<gene>
    <name evidence="1" type="ORF">NCCP1664_13410</name>
</gene>
<accession>A0A5A7NPK6</accession>
<proteinExistence type="predicted"/>
<protein>
    <submittedName>
        <fullName evidence="1">Uncharacterized protein</fullName>
    </submittedName>
</protein>
<evidence type="ECO:0000313" key="2">
    <source>
        <dbReference type="Proteomes" id="UP000325307"/>
    </source>
</evidence>
<reference evidence="1 2" key="1">
    <citation type="submission" date="2019-09" db="EMBL/GenBank/DDBJ databases">
        <title>Arthrobacter zafarii sp. nov., a moderately thermotolerant and halotolerant actinobacterium isolated from Cholistan desert soil of Pakistan.</title>
        <authorList>
            <person name="Amin A."/>
            <person name="Ahmed I."/>
            <person name="Khalid N."/>
            <person name="Schumann P."/>
            <person name="Busse H.J."/>
            <person name="Khan I.U."/>
            <person name="Li S."/>
            <person name="Li W.J."/>
        </authorList>
    </citation>
    <scope>NUCLEOTIDE SEQUENCE [LARGE SCALE GENOMIC DNA]</scope>
    <source>
        <strain evidence="1 2">NCCP-1664</strain>
    </source>
</reference>
<organism evidence="1 2">
    <name type="scientific">Zafaria cholistanensis</name>
    <dbReference type="NCBI Taxonomy" id="1682741"/>
    <lineage>
        <taxon>Bacteria</taxon>
        <taxon>Bacillati</taxon>
        <taxon>Actinomycetota</taxon>
        <taxon>Actinomycetes</taxon>
        <taxon>Micrococcales</taxon>
        <taxon>Micrococcaceae</taxon>
        <taxon>Zafaria</taxon>
    </lineage>
</organism>
<name>A0A5A7NPK6_9MICC</name>
<dbReference type="Proteomes" id="UP000325307">
    <property type="component" value="Unassembled WGS sequence"/>
</dbReference>
<dbReference type="EMBL" id="BKDJ01000005">
    <property type="protein sequence ID" value="GER22844.1"/>
    <property type="molecule type" value="Genomic_DNA"/>
</dbReference>
<sequence>MGLRGDYVHGDDAQGDDVPAGGLSRRQFGLVLAGGALLVAAQGAYVISATAPAGVAARVPTAFGSLSVVRAGRLARLNAQGKPAFHGLAAAASIIEHGGGPPPVKMALAAAGGHGHGGGSAPAPAAPGASEPVNLTWPDVMVLEVRIQNDGPDPVLFSPGQLRLRLAGTATTVTPQDSDRTAGSIPGKAAESLHVSYLVPRARSGLSLEFTDAQHDELLALDLPALRSGGTS</sequence>
<comment type="caution">
    <text evidence="1">The sequence shown here is derived from an EMBL/GenBank/DDBJ whole genome shotgun (WGS) entry which is preliminary data.</text>
</comment>